<sequence>MCKANNGLNALQPDGLKVLMLNVSEPPSIVVKEREVNVSLGGRIKLVCAVSGNRLYIAHAEARHKGLYQCFAENRVGLTHAELLVNVDITQRDTASISDSYQNVTKTLDNLIEANQTSAGQKSKPKNRRHKKRKHRRKKTKRRKGENTRNLEPPVKLVPPSIPEVKQLSDQSVMLNWTVPENKGPEIAFFRVQYKRLLSKSKDSKLKDNDNRWKTPDIEIDSHVRQFEVSGLKSRGTYKFRIAAVYSNNDNAHSGNSERFEMKMGQPPQSKPPTNKPTIYHVSEDALASSPIEGFYIYYKPYHSSEPFQNVTLLEPSVRAHLLQDVLPGTEYLIKMQSFNAAGNSSFSNQAVMKTEGESSENPDIIILPPPTTIYPPDDEDNDDGESNENEGRQTRQPSSEMLYMILGIVLGVMMLLVIVFMFMCWWKQRQQRKQQRRMMDSLRKKVVNGGIAGMNGINGTVVNGHVPGNYHKMNINVNPMSELDTLHSSDGSSHYPPVTFHPNGTLPSHHRTSDNNCNNINQSKSLQNSLQKINHQSSSVPCTGYCETMGGGESMANPPNSLCHNVPMRNNSGEAHDGRSLSSARSCDHNRSCDQRSCDRSCDTGDSSYDDTGGVHSSRHRKRRRRAQSREQSTKDQATNTDLSSNDGTMDLAEYNKAISSSQESGQMVERQSPPLHFIITVDMKLPTVVISGILVSCLYRIREVYAQTDALTPDEIATMQAWGIEVEVHAENNTITIKHHGYPNHTFEGGWGNNPNTVSHQNYSFNIPKHATVSATPACVGQLGPIGLSLSGASFYNPYTGGGNNAVEGDCAETFDDCSGHPSPGGAYHYHQLPSCIYTGNDLRNKFLGVAFDGYPIYGPMDGNANNLTSSDLDDCHGHTDSDGRYKYRATADFPYLLGCYHGEPVMELGNANGNGGNLPPPPNGQRPPSSNGQGPPPAGRKRRSMSNMRYEFVGYDETKNRRVFKRQTMTQTNECLNVEYQNWQSQTCYAFCENPSDGSFDDCPFNSAPVPGYGAKGIVNVIICIPVIATNGKQGLWSKKCVKTPSCERRTIDQGCLDAYEVGKLSSIVLKFLPMQSPKTPLHMAKVANPLHHGMRKLIAKAMNNVTSNFRSTFLSFVESFESII</sequence>
<keyword evidence="2" id="KW-0812">Transmembrane</keyword>
<evidence type="ECO:0000256" key="1">
    <source>
        <dbReference type="SAM" id="MobiDB-lite"/>
    </source>
</evidence>
<feature type="compositionally biased region" description="Polar residues" evidence="1">
    <location>
        <begin position="561"/>
        <end position="574"/>
    </location>
</feature>
<keyword evidence="2" id="KW-1133">Transmembrane helix</keyword>
<dbReference type="PANTHER" id="PTHR30289:SF8">
    <property type="entry name" value="YHYH DOMAIN-CONTAINING PROTEIN"/>
    <property type="match status" value="1"/>
</dbReference>
<dbReference type="EMBL" id="CP111016">
    <property type="protein sequence ID" value="WAR04429.1"/>
    <property type="molecule type" value="Genomic_DNA"/>
</dbReference>
<feature type="region of interest" description="Disordered" evidence="1">
    <location>
        <begin position="561"/>
        <end position="650"/>
    </location>
</feature>
<protein>
    <submittedName>
        <fullName evidence="4">IHOG-like protein</fullName>
    </submittedName>
</protein>
<feature type="transmembrane region" description="Helical" evidence="2">
    <location>
        <begin position="447"/>
        <end position="467"/>
    </location>
</feature>
<evidence type="ECO:0000259" key="3">
    <source>
        <dbReference type="PROSITE" id="PS50853"/>
    </source>
</evidence>
<feature type="compositionally biased region" description="Basic residues" evidence="1">
    <location>
        <begin position="618"/>
        <end position="628"/>
    </location>
</feature>
<dbReference type="InterPro" id="IPR025924">
    <property type="entry name" value="YHYH_dom"/>
</dbReference>
<dbReference type="InterPro" id="IPR003961">
    <property type="entry name" value="FN3_dom"/>
</dbReference>
<evidence type="ECO:0000313" key="4">
    <source>
        <dbReference type="EMBL" id="WAR04429.1"/>
    </source>
</evidence>
<feature type="compositionally biased region" description="Basic residues" evidence="1">
    <location>
        <begin position="123"/>
        <end position="144"/>
    </location>
</feature>
<dbReference type="InterPro" id="IPR013783">
    <property type="entry name" value="Ig-like_fold"/>
</dbReference>
<feature type="compositionally biased region" description="Acidic residues" evidence="1">
    <location>
        <begin position="377"/>
        <end position="389"/>
    </location>
</feature>
<dbReference type="CDD" id="cd00063">
    <property type="entry name" value="FN3"/>
    <property type="match status" value="2"/>
</dbReference>
<feature type="domain" description="Fibronectin type-III" evidence="3">
    <location>
        <begin position="159"/>
        <end position="267"/>
    </location>
</feature>
<keyword evidence="5" id="KW-1185">Reference proteome</keyword>
<feature type="region of interest" description="Disordered" evidence="1">
    <location>
        <begin position="113"/>
        <end position="157"/>
    </location>
</feature>
<keyword evidence="2" id="KW-0472">Membrane</keyword>
<feature type="compositionally biased region" description="Polar residues" evidence="1">
    <location>
        <begin position="515"/>
        <end position="535"/>
    </location>
</feature>
<feature type="domain" description="Fibronectin type-III" evidence="3">
    <location>
        <begin position="268"/>
        <end position="358"/>
    </location>
</feature>
<dbReference type="Pfam" id="PF14240">
    <property type="entry name" value="YHYH"/>
    <property type="match status" value="1"/>
</dbReference>
<dbReference type="PROSITE" id="PS50853">
    <property type="entry name" value="FN3"/>
    <property type="match status" value="2"/>
</dbReference>
<dbReference type="InterPro" id="IPR036179">
    <property type="entry name" value="Ig-like_dom_sf"/>
</dbReference>
<feature type="region of interest" description="Disordered" evidence="1">
    <location>
        <begin position="499"/>
        <end position="535"/>
    </location>
</feature>
<evidence type="ECO:0000313" key="5">
    <source>
        <dbReference type="Proteomes" id="UP001164746"/>
    </source>
</evidence>
<dbReference type="Proteomes" id="UP001164746">
    <property type="component" value="Chromosome 5"/>
</dbReference>
<feature type="compositionally biased region" description="Basic and acidic residues" evidence="1">
    <location>
        <begin position="587"/>
        <end position="604"/>
    </location>
</feature>
<dbReference type="InterPro" id="IPR036116">
    <property type="entry name" value="FN3_sf"/>
</dbReference>
<evidence type="ECO:0000256" key="2">
    <source>
        <dbReference type="SAM" id="Phobius"/>
    </source>
</evidence>
<reference evidence="4" key="1">
    <citation type="submission" date="2022-11" db="EMBL/GenBank/DDBJ databases">
        <title>Centuries of genome instability and evolution in soft-shell clam transmissible cancer (bioRxiv).</title>
        <authorList>
            <person name="Hart S.F.M."/>
            <person name="Yonemitsu M.A."/>
            <person name="Giersch R.M."/>
            <person name="Beal B.F."/>
            <person name="Arriagada G."/>
            <person name="Davis B.W."/>
            <person name="Ostrander E.A."/>
            <person name="Goff S.P."/>
            <person name="Metzger M.J."/>
        </authorList>
    </citation>
    <scope>NUCLEOTIDE SEQUENCE</scope>
    <source>
        <strain evidence="4">MELC-2E11</strain>
        <tissue evidence="4">Siphon/mantle</tissue>
    </source>
</reference>
<feature type="region of interest" description="Disordered" evidence="1">
    <location>
        <begin position="913"/>
        <end position="950"/>
    </location>
</feature>
<dbReference type="SMART" id="SM00060">
    <property type="entry name" value="FN3"/>
    <property type="match status" value="2"/>
</dbReference>
<feature type="transmembrane region" description="Helical" evidence="2">
    <location>
        <begin position="402"/>
        <end position="427"/>
    </location>
</feature>
<dbReference type="PANTHER" id="PTHR30289">
    <property type="entry name" value="UNCHARACTERIZED PROTEIN YBCL-RELATED"/>
    <property type="match status" value="1"/>
</dbReference>
<feature type="compositionally biased region" description="Polar residues" evidence="1">
    <location>
        <begin position="636"/>
        <end position="649"/>
    </location>
</feature>
<accession>A0ABY7E7N5</accession>
<dbReference type="SUPFAM" id="SSF48726">
    <property type="entry name" value="Immunoglobulin"/>
    <property type="match status" value="1"/>
</dbReference>
<gene>
    <name evidence="4" type="ORF">MAR_019798</name>
</gene>
<dbReference type="Gene3D" id="2.60.40.10">
    <property type="entry name" value="Immunoglobulins"/>
    <property type="match status" value="3"/>
</dbReference>
<name>A0ABY7E7N5_MYAAR</name>
<feature type="region of interest" description="Disordered" evidence="1">
    <location>
        <begin position="351"/>
        <end position="397"/>
    </location>
</feature>
<feature type="compositionally biased region" description="Low complexity" evidence="1">
    <location>
        <begin position="605"/>
        <end position="617"/>
    </location>
</feature>
<dbReference type="Pfam" id="PF00041">
    <property type="entry name" value="fn3"/>
    <property type="match status" value="1"/>
</dbReference>
<proteinExistence type="predicted"/>
<dbReference type="SUPFAM" id="SSF49265">
    <property type="entry name" value="Fibronectin type III"/>
    <property type="match status" value="1"/>
</dbReference>
<organism evidence="4 5">
    <name type="scientific">Mya arenaria</name>
    <name type="common">Soft-shell clam</name>
    <dbReference type="NCBI Taxonomy" id="6604"/>
    <lineage>
        <taxon>Eukaryota</taxon>
        <taxon>Metazoa</taxon>
        <taxon>Spiralia</taxon>
        <taxon>Lophotrochozoa</taxon>
        <taxon>Mollusca</taxon>
        <taxon>Bivalvia</taxon>
        <taxon>Autobranchia</taxon>
        <taxon>Heteroconchia</taxon>
        <taxon>Euheterodonta</taxon>
        <taxon>Imparidentia</taxon>
        <taxon>Neoheterodontei</taxon>
        <taxon>Myida</taxon>
        <taxon>Myoidea</taxon>
        <taxon>Myidae</taxon>
        <taxon>Mya</taxon>
    </lineage>
</organism>